<name>D8LBB2_ECTSI</name>
<dbReference type="InParanoid" id="D8LBB2"/>
<dbReference type="PROSITE" id="PS50927">
    <property type="entry name" value="BULB_LECTIN"/>
    <property type="match status" value="1"/>
</dbReference>
<dbReference type="InterPro" id="IPR035940">
    <property type="entry name" value="CAP_sf"/>
</dbReference>
<accession>D8LBB2</accession>
<proteinExistence type="predicted"/>
<reference evidence="3 4" key="1">
    <citation type="journal article" date="2010" name="Nature">
        <title>The Ectocarpus genome and the independent evolution of multicellularity in brown algae.</title>
        <authorList>
            <person name="Cock J.M."/>
            <person name="Sterck L."/>
            <person name="Rouze P."/>
            <person name="Scornet D."/>
            <person name="Allen A.E."/>
            <person name="Amoutzias G."/>
            <person name="Anthouard V."/>
            <person name="Artiguenave F."/>
            <person name="Aury J.M."/>
            <person name="Badger J.H."/>
            <person name="Beszteri B."/>
            <person name="Billiau K."/>
            <person name="Bonnet E."/>
            <person name="Bothwell J.H."/>
            <person name="Bowler C."/>
            <person name="Boyen C."/>
            <person name="Brownlee C."/>
            <person name="Carrano C.J."/>
            <person name="Charrier B."/>
            <person name="Cho G.Y."/>
            <person name="Coelho S.M."/>
            <person name="Collen J."/>
            <person name="Corre E."/>
            <person name="Da Silva C."/>
            <person name="Delage L."/>
            <person name="Delaroque N."/>
            <person name="Dittami S.M."/>
            <person name="Doulbeau S."/>
            <person name="Elias M."/>
            <person name="Farnham G."/>
            <person name="Gachon C.M."/>
            <person name="Gschloessl B."/>
            <person name="Heesch S."/>
            <person name="Jabbari K."/>
            <person name="Jubin C."/>
            <person name="Kawai H."/>
            <person name="Kimura K."/>
            <person name="Kloareg B."/>
            <person name="Kupper F.C."/>
            <person name="Lang D."/>
            <person name="Le Bail A."/>
            <person name="Leblanc C."/>
            <person name="Lerouge P."/>
            <person name="Lohr M."/>
            <person name="Lopez P.J."/>
            <person name="Martens C."/>
            <person name="Maumus F."/>
            <person name="Michel G."/>
            <person name="Miranda-Saavedra D."/>
            <person name="Morales J."/>
            <person name="Moreau H."/>
            <person name="Motomura T."/>
            <person name="Nagasato C."/>
            <person name="Napoli C.A."/>
            <person name="Nelson D.R."/>
            <person name="Nyvall-Collen P."/>
            <person name="Peters A.F."/>
            <person name="Pommier C."/>
            <person name="Potin P."/>
            <person name="Poulain J."/>
            <person name="Quesneville H."/>
            <person name="Read B."/>
            <person name="Rensing S.A."/>
            <person name="Ritter A."/>
            <person name="Rousvoal S."/>
            <person name="Samanta M."/>
            <person name="Samson G."/>
            <person name="Schroeder D.C."/>
            <person name="Segurens B."/>
            <person name="Strittmatter M."/>
            <person name="Tonon T."/>
            <person name="Tregear J.W."/>
            <person name="Valentin K."/>
            <person name="von Dassow P."/>
            <person name="Yamagishi T."/>
            <person name="Van de Peer Y."/>
            <person name="Wincker P."/>
        </authorList>
    </citation>
    <scope>NUCLEOTIDE SEQUENCE [LARGE SCALE GENOMIC DNA]</scope>
    <source>
        <strain evidence="4">Ec32 / CCAP1310/4</strain>
    </source>
</reference>
<dbReference type="InterPro" id="IPR014044">
    <property type="entry name" value="CAP_dom"/>
</dbReference>
<evidence type="ECO:0000259" key="2">
    <source>
        <dbReference type="PROSITE" id="PS50927"/>
    </source>
</evidence>
<keyword evidence="4" id="KW-1185">Reference proteome</keyword>
<dbReference type="InterPro" id="IPR001283">
    <property type="entry name" value="CRISP-related"/>
</dbReference>
<dbReference type="eggNOG" id="KOG3017">
    <property type="taxonomic scope" value="Eukaryota"/>
</dbReference>
<dbReference type="SMART" id="SM00198">
    <property type="entry name" value="SCP"/>
    <property type="match status" value="1"/>
</dbReference>
<feature type="region of interest" description="Disordered" evidence="1">
    <location>
        <begin position="1"/>
        <end position="21"/>
    </location>
</feature>
<feature type="domain" description="Bulb-type lectin" evidence="2">
    <location>
        <begin position="232"/>
        <end position="349"/>
    </location>
</feature>
<dbReference type="InterPro" id="IPR034113">
    <property type="entry name" value="SCP_GAPR1-like"/>
</dbReference>
<protein>
    <submittedName>
        <fullName evidence="3">Novel protein (Wu:fd05a10)</fullName>
    </submittedName>
</protein>
<dbReference type="AlphaFoldDB" id="D8LBB2"/>
<dbReference type="CDD" id="cd05382">
    <property type="entry name" value="CAP_GAPR1-like"/>
    <property type="match status" value="1"/>
</dbReference>
<dbReference type="Proteomes" id="UP000002630">
    <property type="component" value="Linkage Group LG01"/>
</dbReference>
<dbReference type="PANTHER" id="PTHR10334">
    <property type="entry name" value="CYSTEINE-RICH SECRETORY PROTEIN-RELATED"/>
    <property type="match status" value="1"/>
</dbReference>
<dbReference type="Pfam" id="PF00188">
    <property type="entry name" value="CAP"/>
    <property type="match status" value="1"/>
</dbReference>
<sequence length="355" mass="39242">MEYHQHRQGGGKLYAQTPSSGDHASIVSSIAPFDTVCSGGSSSTTSSNARRILDESEVLRCINEYRREHGAPMLRWSSACAREAQRRASHESGPSAEYGENLARSTDHSWRDPTIACIGSIHQWQKEEAGYDYGKPGLSSNTSHFTANVWRLTTHVGFGVFRATYKGKSTMWVVAYFSPRGNQAGDFARNVLRRGSVYHGDDNMVRRAVDTVSPSGRHPRKAPADRHAREAPGTYVRVETANADVKVLRSANGKFTFQVLPDRNIIVRQAERIIWSSGSRSAGKPPVGAPFRLVLQKNGDLVGYDSAARVFWSSETANCGPAPYTLTMQDDGQCVLFDGRWKARWASDSRPITMK</sequence>
<dbReference type="OrthoDB" id="545294at2759"/>
<dbReference type="SUPFAM" id="SSF55797">
    <property type="entry name" value="PR-1-like"/>
    <property type="match status" value="1"/>
</dbReference>
<dbReference type="EMBL" id="FN649726">
    <property type="protein sequence ID" value="CBN76621.1"/>
    <property type="molecule type" value="Genomic_DNA"/>
</dbReference>
<dbReference type="SUPFAM" id="SSF51110">
    <property type="entry name" value="alpha-D-mannose-specific plant lectins"/>
    <property type="match status" value="1"/>
</dbReference>
<dbReference type="InterPro" id="IPR001480">
    <property type="entry name" value="Bulb-type_lectin_dom"/>
</dbReference>
<dbReference type="EMBL" id="FN647682">
    <property type="protein sequence ID" value="CBN76621.1"/>
    <property type="molecule type" value="Genomic_DNA"/>
</dbReference>
<organism evidence="3 4">
    <name type="scientific">Ectocarpus siliculosus</name>
    <name type="common">Brown alga</name>
    <name type="synonym">Conferva siliculosa</name>
    <dbReference type="NCBI Taxonomy" id="2880"/>
    <lineage>
        <taxon>Eukaryota</taxon>
        <taxon>Sar</taxon>
        <taxon>Stramenopiles</taxon>
        <taxon>Ochrophyta</taxon>
        <taxon>PX clade</taxon>
        <taxon>Phaeophyceae</taxon>
        <taxon>Ectocarpales</taxon>
        <taxon>Ectocarpaceae</taxon>
        <taxon>Ectocarpus</taxon>
    </lineage>
</organism>
<evidence type="ECO:0000313" key="4">
    <source>
        <dbReference type="Proteomes" id="UP000002630"/>
    </source>
</evidence>
<dbReference type="Gene3D" id="3.40.33.10">
    <property type="entry name" value="CAP"/>
    <property type="match status" value="1"/>
</dbReference>
<evidence type="ECO:0000256" key="1">
    <source>
        <dbReference type="SAM" id="MobiDB-lite"/>
    </source>
</evidence>
<evidence type="ECO:0000313" key="3">
    <source>
        <dbReference type="EMBL" id="CBN76621.1"/>
    </source>
</evidence>
<dbReference type="Gene3D" id="2.90.10.10">
    <property type="entry name" value="Bulb-type lectin domain"/>
    <property type="match status" value="1"/>
</dbReference>
<dbReference type="STRING" id="2880.D8LBB2"/>
<gene>
    <name evidence="3" type="ORF">Esi_0000_0352</name>
</gene>
<dbReference type="InterPro" id="IPR036426">
    <property type="entry name" value="Bulb-type_lectin_dom_sf"/>
</dbReference>
<feature type="region of interest" description="Disordered" evidence="1">
    <location>
        <begin position="211"/>
        <end position="232"/>
    </location>
</feature>
<dbReference type="SMART" id="SM00108">
    <property type="entry name" value="B_lectin"/>
    <property type="match status" value="1"/>
</dbReference>